<keyword evidence="6 13" id="KW-0418">Kinase</keyword>
<organism evidence="13 14">
    <name type="scientific">Rhizoclosmatium globosum</name>
    <dbReference type="NCBI Taxonomy" id="329046"/>
    <lineage>
        <taxon>Eukaryota</taxon>
        <taxon>Fungi</taxon>
        <taxon>Fungi incertae sedis</taxon>
        <taxon>Chytridiomycota</taxon>
        <taxon>Chytridiomycota incertae sedis</taxon>
        <taxon>Chytridiomycetes</taxon>
        <taxon>Chytridiales</taxon>
        <taxon>Chytriomycetaceae</taxon>
        <taxon>Rhizoclosmatium</taxon>
    </lineage>
</organism>
<dbReference type="PROSITE" id="PS00107">
    <property type="entry name" value="PROTEIN_KINASE_ATP"/>
    <property type="match status" value="1"/>
</dbReference>
<evidence type="ECO:0000256" key="5">
    <source>
        <dbReference type="ARBA" id="ARBA00022741"/>
    </source>
</evidence>
<keyword evidence="3" id="KW-0723">Serine/threonine-protein kinase</keyword>
<dbReference type="PROSITE" id="PS50011">
    <property type="entry name" value="PROTEIN_KINASE_DOM"/>
    <property type="match status" value="1"/>
</dbReference>
<dbReference type="InterPro" id="IPR050629">
    <property type="entry name" value="STE20/SPS1-PAK"/>
</dbReference>
<dbReference type="GO" id="GO:0004674">
    <property type="term" value="F:protein serine/threonine kinase activity"/>
    <property type="evidence" value="ECO:0007669"/>
    <property type="project" value="UniProtKB-KW"/>
</dbReference>
<keyword evidence="4" id="KW-0808">Transferase</keyword>
<evidence type="ECO:0000256" key="4">
    <source>
        <dbReference type="ARBA" id="ARBA00022679"/>
    </source>
</evidence>
<evidence type="ECO:0000256" key="9">
    <source>
        <dbReference type="ARBA" id="ARBA00048679"/>
    </source>
</evidence>
<evidence type="ECO:0000256" key="7">
    <source>
        <dbReference type="ARBA" id="ARBA00022840"/>
    </source>
</evidence>
<dbReference type="SMART" id="SM00220">
    <property type="entry name" value="S_TKc"/>
    <property type="match status" value="1"/>
</dbReference>
<sequence>IGKGSFGKVYKGIHIETQNPVAIKVIDLDAAEDELEDIQQEINILKQLHSDHITKLYGSYIRGSSLWIVMEYCAGGSCLDLMRSGVFEEGYIAIVLKELLKGLEYLHSEDKLHRDIKAANILLCSDGSVKIADFGVSGQISATMTIKKMNTFVGSPFWMAPEVIQQTGYDKKADIWSLGITALELAKGFPPYADLSVPKALFLIPHNEPPKLEGNFTRGFKEFVALCLQKDPQKRPHASELLKHRFIKAARKPQCLMELLERHERFLMENGDSDSLHFDPDELARSLYVELQYEYQLIINLNN</sequence>
<evidence type="ECO:0000256" key="2">
    <source>
        <dbReference type="ARBA" id="ARBA00012513"/>
    </source>
</evidence>
<dbReference type="PANTHER" id="PTHR48012">
    <property type="entry name" value="STERILE20-LIKE KINASE, ISOFORM B-RELATED"/>
    <property type="match status" value="1"/>
</dbReference>
<dbReference type="Pfam" id="PF00069">
    <property type="entry name" value="Pkinase"/>
    <property type="match status" value="1"/>
</dbReference>
<proteinExistence type="inferred from homology"/>
<dbReference type="Gene3D" id="1.10.510.10">
    <property type="entry name" value="Transferase(Phosphotransferase) domain 1"/>
    <property type="match status" value="1"/>
</dbReference>
<comment type="catalytic activity">
    <reaction evidence="8">
        <text>L-threonyl-[protein] + ATP = O-phospho-L-threonyl-[protein] + ADP + H(+)</text>
        <dbReference type="Rhea" id="RHEA:46608"/>
        <dbReference type="Rhea" id="RHEA-COMP:11060"/>
        <dbReference type="Rhea" id="RHEA-COMP:11605"/>
        <dbReference type="ChEBI" id="CHEBI:15378"/>
        <dbReference type="ChEBI" id="CHEBI:30013"/>
        <dbReference type="ChEBI" id="CHEBI:30616"/>
        <dbReference type="ChEBI" id="CHEBI:61977"/>
        <dbReference type="ChEBI" id="CHEBI:456216"/>
        <dbReference type="EC" id="2.7.11.1"/>
    </reaction>
</comment>
<dbReference type="EMBL" id="MCGO01000011">
    <property type="protein sequence ID" value="ORY48623.1"/>
    <property type="molecule type" value="Genomic_DNA"/>
</dbReference>
<dbReference type="InterPro" id="IPR017441">
    <property type="entry name" value="Protein_kinase_ATP_BS"/>
</dbReference>
<dbReference type="PANTHER" id="PTHR48012:SF10">
    <property type="entry name" value="FI20177P1"/>
    <property type="match status" value="1"/>
</dbReference>
<dbReference type="OrthoDB" id="248923at2759"/>
<name>A0A1Y2CNQ4_9FUNG</name>
<evidence type="ECO:0000256" key="11">
    <source>
        <dbReference type="SAM" id="Coils"/>
    </source>
</evidence>
<dbReference type="SUPFAM" id="SSF56112">
    <property type="entry name" value="Protein kinase-like (PK-like)"/>
    <property type="match status" value="1"/>
</dbReference>
<feature type="non-terminal residue" evidence="13">
    <location>
        <position position="1"/>
    </location>
</feature>
<keyword evidence="5 10" id="KW-0547">Nucleotide-binding</keyword>
<keyword evidence="11" id="KW-0175">Coiled coil</keyword>
<keyword evidence="7 10" id="KW-0067">ATP-binding</keyword>
<reference evidence="13 14" key="1">
    <citation type="submission" date="2016-07" db="EMBL/GenBank/DDBJ databases">
        <title>Pervasive Adenine N6-methylation of Active Genes in Fungi.</title>
        <authorList>
            <consortium name="DOE Joint Genome Institute"/>
            <person name="Mondo S.J."/>
            <person name="Dannebaum R.O."/>
            <person name="Kuo R.C."/>
            <person name="Labutti K."/>
            <person name="Haridas S."/>
            <person name="Kuo A."/>
            <person name="Salamov A."/>
            <person name="Ahrendt S.R."/>
            <person name="Lipzen A."/>
            <person name="Sullivan W."/>
            <person name="Andreopoulos W.B."/>
            <person name="Clum A."/>
            <person name="Lindquist E."/>
            <person name="Daum C."/>
            <person name="Ramamoorthy G.K."/>
            <person name="Gryganskyi A."/>
            <person name="Culley D."/>
            <person name="Magnuson J.K."/>
            <person name="James T.Y."/>
            <person name="O'Malley M.A."/>
            <person name="Stajich J.E."/>
            <person name="Spatafora J.W."/>
            <person name="Visel A."/>
            <person name="Grigoriev I.V."/>
        </authorList>
    </citation>
    <scope>NUCLEOTIDE SEQUENCE [LARGE SCALE GENOMIC DNA]</scope>
    <source>
        <strain evidence="13 14">JEL800</strain>
    </source>
</reference>
<dbReference type="GO" id="GO:0005524">
    <property type="term" value="F:ATP binding"/>
    <property type="evidence" value="ECO:0007669"/>
    <property type="project" value="UniProtKB-UniRule"/>
</dbReference>
<evidence type="ECO:0000256" key="10">
    <source>
        <dbReference type="PROSITE-ProRule" id="PRU10141"/>
    </source>
</evidence>
<dbReference type="InterPro" id="IPR011009">
    <property type="entry name" value="Kinase-like_dom_sf"/>
</dbReference>
<dbReference type="STRING" id="329046.A0A1Y2CNQ4"/>
<feature type="domain" description="Protein kinase" evidence="12">
    <location>
        <begin position="1"/>
        <end position="247"/>
    </location>
</feature>
<dbReference type="Proteomes" id="UP000193642">
    <property type="component" value="Unassembled WGS sequence"/>
</dbReference>
<feature type="coiled-coil region" evidence="11">
    <location>
        <begin position="21"/>
        <end position="48"/>
    </location>
</feature>
<evidence type="ECO:0000313" key="13">
    <source>
        <dbReference type="EMBL" id="ORY48623.1"/>
    </source>
</evidence>
<comment type="caution">
    <text evidence="13">The sequence shown here is derived from an EMBL/GenBank/DDBJ whole genome shotgun (WGS) entry which is preliminary data.</text>
</comment>
<evidence type="ECO:0000256" key="8">
    <source>
        <dbReference type="ARBA" id="ARBA00047899"/>
    </source>
</evidence>
<dbReference type="GO" id="GO:0005737">
    <property type="term" value="C:cytoplasm"/>
    <property type="evidence" value="ECO:0007669"/>
    <property type="project" value="TreeGrafter"/>
</dbReference>
<evidence type="ECO:0000256" key="6">
    <source>
        <dbReference type="ARBA" id="ARBA00022777"/>
    </source>
</evidence>
<accession>A0A1Y2CNQ4</accession>
<evidence type="ECO:0000313" key="14">
    <source>
        <dbReference type="Proteomes" id="UP000193642"/>
    </source>
</evidence>
<protein>
    <recommendedName>
        <fullName evidence="2">non-specific serine/threonine protein kinase</fullName>
        <ecNumber evidence="2">2.7.11.1</ecNumber>
    </recommendedName>
</protein>
<dbReference type="CDD" id="cd06609">
    <property type="entry name" value="STKc_MST3_like"/>
    <property type="match status" value="1"/>
</dbReference>
<comment type="similarity">
    <text evidence="1">Belongs to the protein kinase superfamily. STE Ser/Thr protein kinase family. STE20 subfamily.</text>
</comment>
<dbReference type="EC" id="2.7.11.1" evidence="2"/>
<keyword evidence="14" id="KW-1185">Reference proteome</keyword>
<dbReference type="InterPro" id="IPR000719">
    <property type="entry name" value="Prot_kinase_dom"/>
</dbReference>
<evidence type="ECO:0000256" key="3">
    <source>
        <dbReference type="ARBA" id="ARBA00022527"/>
    </source>
</evidence>
<dbReference type="FunFam" id="1.10.510.10:FF:000499">
    <property type="entry name" value="Serine/threonine-protein kinase KIC1"/>
    <property type="match status" value="1"/>
</dbReference>
<evidence type="ECO:0000256" key="1">
    <source>
        <dbReference type="ARBA" id="ARBA00008874"/>
    </source>
</evidence>
<evidence type="ECO:0000259" key="12">
    <source>
        <dbReference type="PROSITE" id="PS50011"/>
    </source>
</evidence>
<gene>
    <name evidence="13" type="ORF">BCR33DRAFT_657659</name>
</gene>
<feature type="binding site" evidence="10">
    <location>
        <position position="24"/>
    </location>
    <ligand>
        <name>ATP</name>
        <dbReference type="ChEBI" id="CHEBI:30616"/>
    </ligand>
</feature>
<comment type="catalytic activity">
    <reaction evidence="9">
        <text>L-seryl-[protein] + ATP = O-phospho-L-seryl-[protein] + ADP + H(+)</text>
        <dbReference type="Rhea" id="RHEA:17989"/>
        <dbReference type="Rhea" id="RHEA-COMP:9863"/>
        <dbReference type="Rhea" id="RHEA-COMP:11604"/>
        <dbReference type="ChEBI" id="CHEBI:15378"/>
        <dbReference type="ChEBI" id="CHEBI:29999"/>
        <dbReference type="ChEBI" id="CHEBI:30616"/>
        <dbReference type="ChEBI" id="CHEBI:83421"/>
        <dbReference type="ChEBI" id="CHEBI:456216"/>
        <dbReference type="EC" id="2.7.11.1"/>
    </reaction>
</comment>
<dbReference type="AlphaFoldDB" id="A0A1Y2CNQ4"/>